<evidence type="ECO:0000256" key="1">
    <source>
        <dbReference type="SAM" id="MobiDB-lite"/>
    </source>
</evidence>
<accession>A0ABZ1ZPB1</accession>
<protein>
    <submittedName>
        <fullName evidence="2">Uncharacterized protein</fullName>
    </submittedName>
</protein>
<dbReference type="EMBL" id="CP109491">
    <property type="protein sequence ID" value="WUX40584.1"/>
    <property type="molecule type" value="Genomic_DNA"/>
</dbReference>
<organism evidence="2 3">
    <name type="scientific">Streptomyces anulatus</name>
    <name type="common">Streptomyces chrysomallus</name>
    <dbReference type="NCBI Taxonomy" id="1892"/>
    <lineage>
        <taxon>Bacteria</taxon>
        <taxon>Bacillati</taxon>
        <taxon>Actinomycetota</taxon>
        <taxon>Actinomycetes</taxon>
        <taxon>Kitasatosporales</taxon>
        <taxon>Streptomycetaceae</taxon>
        <taxon>Streptomyces</taxon>
    </lineage>
</organism>
<name>A0ABZ1ZPB1_STRAQ</name>
<dbReference type="RefSeq" id="WP_329358570.1">
    <property type="nucleotide sequence ID" value="NZ_CP109490.1"/>
</dbReference>
<feature type="compositionally biased region" description="Basic residues" evidence="1">
    <location>
        <begin position="208"/>
        <end position="219"/>
    </location>
</feature>
<evidence type="ECO:0000313" key="3">
    <source>
        <dbReference type="Proteomes" id="UP001431926"/>
    </source>
</evidence>
<sequence>MSDANGSIVEGTLIHYPRWEAGISSCGDTARGMDETHAELHAMQKAYDALKSLDGERKGRVIKWLMESLAMDVSVRLGEEPEPSGPLAEQERSACAQAERREVSVRDFISQKKPQSLVERVACLGYYLTHYRDQPHFRAPDIVQLNTDAAAHKFGNPSRDIDNADRQNGYLVTAGSGLKQITPRGEAVVEALPDREAVKTALRSNPFKSRRANARKTAPKAKDES</sequence>
<gene>
    <name evidence="2" type="ORF">OG367_32095</name>
</gene>
<dbReference type="Proteomes" id="UP001431926">
    <property type="component" value="Chromosome"/>
</dbReference>
<proteinExistence type="predicted"/>
<reference evidence="2" key="1">
    <citation type="submission" date="2022-10" db="EMBL/GenBank/DDBJ databases">
        <title>The complete genomes of actinobacterial strains from the NBC collection.</title>
        <authorList>
            <person name="Joergensen T.S."/>
            <person name="Alvarez Arevalo M."/>
            <person name="Sterndorff E.B."/>
            <person name="Faurdal D."/>
            <person name="Vuksanovic O."/>
            <person name="Mourched A.-S."/>
            <person name="Charusanti P."/>
            <person name="Shaw S."/>
            <person name="Blin K."/>
            <person name="Weber T."/>
        </authorList>
    </citation>
    <scope>NUCLEOTIDE SEQUENCE</scope>
    <source>
        <strain evidence="2">NBC_01436</strain>
    </source>
</reference>
<keyword evidence="3" id="KW-1185">Reference proteome</keyword>
<feature type="region of interest" description="Disordered" evidence="1">
    <location>
        <begin position="200"/>
        <end position="225"/>
    </location>
</feature>
<evidence type="ECO:0000313" key="2">
    <source>
        <dbReference type="EMBL" id="WUX40584.1"/>
    </source>
</evidence>